<evidence type="ECO:0000313" key="4">
    <source>
        <dbReference type="EMBL" id="KAE8762535.1"/>
    </source>
</evidence>
<evidence type="ECO:0000256" key="1">
    <source>
        <dbReference type="ARBA" id="ARBA00006586"/>
    </source>
</evidence>
<name>A0A7J5UJG2_9MICO</name>
<protein>
    <submittedName>
        <fullName evidence="4">Penicillin acylase family protein</fullName>
    </submittedName>
</protein>
<organism evidence="4 5">
    <name type="scientific">Georgenia thermotolerans</name>
    <dbReference type="NCBI Taxonomy" id="527326"/>
    <lineage>
        <taxon>Bacteria</taxon>
        <taxon>Bacillati</taxon>
        <taxon>Actinomycetota</taxon>
        <taxon>Actinomycetes</taxon>
        <taxon>Micrococcales</taxon>
        <taxon>Bogoriellaceae</taxon>
        <taxon>Georgenia</taxon>
    </lineage>
</organism>
<dbReference type="Gene3D" id="1.10.439.10">
    <property type="entry name" value="Penicillin Amidohydrolase, domain 1"/>
    <property type="match status" value="1"/>
</dbReference>
<keyword evidence="5" id="KW-1185">Reference proteome</keyword>
<dbReference type="InterPro" id="IPR023343">
    <property type="entry name" value="Penicillin_amidase_dom1"/>
</dbReference>
<keyword evidence="3" id="KW-0812">Transmembrane</keyword>
<dbReference type="GO" id="GO:0016811">
    <property type="term" value="F:hydrolase activity, acting on carbon-nitrogen (but not peptide) bonds, in linear amides"/>
    <property type="evidence" value="ECO:0007669"/>
    <property type="project" value="InterPro"/>
</dbReference>
<evidence type="ECO:0000313" key="5">
    <source>
        <dbReference type="Proteomes" id="UP000451860"/>
    </source>
</evidence>
<comment type="caution">
    <text evidence="4">The sequence shown here is derived from an EMBL/GenBank/DDBJ whole genome shotgun (WGS) entry which is preliminary data.</text>
</comment>
<dbReference type="PANTHER" id="PTHR34218:SF4">
    <property type="entry name" value="ACYL-HOMOSERINE LACTONE ACYLASE QUIP"/>
    <property type="match status" value="1"/>
</dbReference>
<feature type="non-terminal residue" evidence="4">
    <location>
        <position position="267"/>
    </location>
</feature>
<dbReference type="RefSeq" id="WP_211489943.1">
    <property type="nucleotide sequence ID" value="NZ_WHJE01000157.1"/>
</dbReference>
<keyword evidence="3" id="KW-1133">Transmembrane helix</keyword>
<reference evidence="4 5" key="1">
    <citation type="submission" date="2019-10" db="EMBL/GenBank/DDBJ databases">
        <title>Georgenia wutianyii sp. nov. and Georgenia yuyongxinii sp. nov. isolated from plateau pika (Ochotona curzoniae) in the Qinghai-Tibet plateau of China.</title>
        <authorList>
            <person name="Tian Z."/>
        </authorList>
    </citation>
    <scope>NUCLEOTIDE SEQUENCE [LARGE SCALE GENOMIC DNA]</scope>
    <source>
        <strain evidence="4 5">DSM 21501</strain>
    </source>
</reference>
<dbReference type="PANTHER" id="PTHR34218">
    <property type="entry name" value="PEPTIDASE S45 PENICILLIN AMIDASE"/>
    <property type="match status" value="1"/>
</dbReference>
<feature type="region of interest" description="Disordered" evidence="2">
    <location>
        <begin position="234"/>
        <end position="267"/>
    </location>
</feature>
<dbReference type="Pfam" id="PF01804">
    <property type="entry name" value="Penicil_amidase"/>
    <property type="match status" value="1"/>
</dbReference>
<comment type="similarity">
    <text evidence="1">Belongs to the peptidase S45 family.</text>
</comment>
<accession>A0A7J5UJG2</accession>
<keyword evidence="3" id="KW-0472">Membrane</keyword>
<feature type="transmembrane region" description="Helical" evidence="3">
    <location>
        <begin position="7"/>
        <end position="30"/>
    </location>
</feature>
<proteinExistence type="inferred from homology"/>
<dbReference type="EMBL" id="WHJE01000157">
    <property type="protein sequence ID" value="KAE8762535.1"/>
    <property type="molecule type" value="Genomic_DNA"/>
</dbReference>
<evidence type="ECO:0000256" key="3">
    <source>
        <dbReference type="SAM" id="Phobius"/>
    </source>
</evidence>
<evidence type="ECO:0000256" key="2">
    <source>
        <dbReference type="SAM" id="MobiDB-lite"/>
    </source>
</evidence>
<dbReference type="InterPro" id="IPR002692">
    <property type="entry name" value="S45"/>
</dbReference>
<dbReference type="SUPFAM" id="SSF56235">
    <property type="entry name" value="N-terminal nucleophile aminohydrolases (Ntn hydrolases)"/>
    <property type="match status" value="1"/>
</dbReference>
<dbReference type="AlphaFoldDB" id="A0A7J5UJG2"/>
<dbReference type="InterPro" id="IPR029055">
    <property type="entry name" value="Ntn_hydrolases_N"/>
</dbReference>
<dbReference type="Proteomes" id="UP000451860">
    <property type="component" value="Unassembled WGS sequence"/>
</dbReference>
<dbReference type="GO" id="GO:0017000">
    <property type="term" value="P:antibiotic biosynthetic process"/>
    <property type="evidence" value="ECO:0007669"/>
    <property type="project" value="InterPro"/>
</dbReference>
<sequence length="267" mass="28499">MSLPRKVAIGVVGLIVVALVVTAGLGTFLVRRPLPEQGGAQTLKILGSRVEVVRDARGVPQIYADSDADLMRAQGYVHAQDRFFEMDYRRHVTAGRLSELVGKNDAALAADQVVRTLGWRRVAEQEWEQLDQGTKDLYTAYAEGVNAYLRGREASELGVEYTVLGTTITLKQIAPWDPVDSVAWLKAMAWDLSQNFNAEVGRAAALRPMGEDVGRVEQLYPDYPYDLNPPIIDKAPTTTGHAAPAAGSAAAGPTGSGAAAAAPGTAA</sequence>
<gene>
    <name evidence="4" type="ORF">GB883_18880</name>
</gene>